<sequence length="636" mass="66611">MDVADRRLISLLGRAYPSREAMLALARAAGPAVDAQDDWPSLLRRARDGGRYAALLADVLYDPASSQFHQPLLGLLGADRDAVLAAGLVRHGLPADPGTRQALLESLSTAPDPGLQANLAPPAGINDPMTYANAVADAVRRVARIEVDGRPAGTGMLVGPDLVLTAAHVLDASAFPPPGSPSVVAVFDFVRTPGASESETGTRVPVAEFLCGSLPSAQEAAGTAANNDPGPDRLDFALLRLSSPPPAAVTAAGPAERGHYRLDPAEYAFASAPLLFIVQHPLGAFQGMTFLTQRPAVLFGGRRISYLGNTAPGSSGSPVLDISGRLVALHHYAATGSNRGVPIAPIAAALLANGFGELFGTGGGPAAPVRPGTDPFRVTRIARQPYVDRNRLRGTIAELCSGDSPILVVSGQRRTGVSYTYRLLAYGASRWDTHPPLRTLVPGGLAVVPLDLRQYAETDPGQRLDRLIPHVAQLLGLHRAGEQFAQEARNVVSLGLWIRSGLRGSAKQWWIFVDGVDDPAESCPGPVAELISEMLRLADDPQVPLRVVLGGAGAAEVAETVFPVGTFALDTVNGLSRADVQAWLRDRVAEEGGAADDARLGAELDKLYPADAPLPIDLIAASLPAIVQRLTPGQTP</sequence>
<reference evidence="1 2" key="1">
    <citation type="submission" date="2017-09" db="EMBL/GenBank/DDBJ databases">
        <authorList>
            <person name="Ehlers B."/>
            <person name="Leendertz F.H."/>
        </authorList>
    </citation>
    <scope>NUCLEOTIDE SEQUENCE [LARGE SCALE GENOMIC DNA]</scope>
    <source>
        <strain evidence="1 2">CGMCC 4.6857</strain>
    </source>
</reference>
<dbReference type="InterPro" id="IPR009003">
    <property type="entry name" value="Peptidase_S1_PA"/>
</dbReference>
<dbReference type="OrthoDB" id="1855925at2"/>
<dbReference type="Proteomes" id="UP000219612">
    <property type="component" value="Unassembled WGS sequence"/>
</dbReference>
<organism evidence="1 2">
    <name type="scientific">Paractinoplanes atraurantiacus</name>
    <dbReference type="NCBI Taxonomy" id="1036182"/>
    <lineage>
        <taxon>Bacteria</taxon>
        <taxon>Bacillati</taxon>
        <taxon>Actinomycetota</taxon>
        <taxon>Actinomycetes</taxon>
        <taxon>Micromonosporales</taxon>
        <taxon>Micromonosporaceae</taxon>
        <taxon>Paractinoplanes</taxon>
    </lineage>
</organism>
<dbReference type="RefSeq" id="WP_097321360.1">
    <property type="nucleotide sequence ID" value="NZ_OBDY01000007.1"/>
</dbReference>
<keyword evidence="2" id="KW-1185">Reference proteome</keyword>
<evidence type="ECO:0000313" key="2">
    <source>
        <dbReference type="Proteomes" id="UP000219612"/>
    </source>
</evidence>
<protein>
    <submittedName>
        <fullName evidence="1">Trypsin-like peptidase domain-containing protein</fullName>
    </submittedName>
</protein>
<dbReference type="EMBL" id="OBDY01000007">
    <property type="protein sequence ID" value="SNY45148.1"/>
    <property type="molecule type" value="Genomic_DNA"/>
</dbReference>
<gene>
    <name evidence="1" type="ORF">SAMN05421748_107180</name>
</gene>
<dbReference type="SUPFAM" id="SSF50494">
    <property type="entry name" value="Trypsin-like serine proteases"/>
    <property type="match status" value="1"/>
</dbReference>
<proteinExistence type="predicted"/>
<evidence type="ECO:0000313" key="1">
    <source>
        <dbReference type="EMBL" id="SNY45148.1"/>
    </source>
</evidence>
<dbReference type="Pfam" id="PF13365">
    <property type="entry name" value="Trypsin_2"/>
    <property type="match status" value="1"/>
</dbReference>
<dbReference type="InterPro" id="IPR043504">
    <property type="entry name" value="Peptidase_S1_PA_chymotrypsin"/>
</dbReference>
<name>A0A285IB01_9ACTN</name>
<accession>A0A285IB01</accession>
<dbReference type="AlphaFoldDB" id="A0A285IB01"/>
<dbReference type="Gene3D" id="2.40.10.10">
    <property type="entry name" value="Trypsin-like serine proteases"/>
    <property type="match status" value="2"/>
</dbReference>